<accession>C5KJG7</accession>
<evidence type="ECO:0000313" key="1">
    <source>
        <dbReference type="EMBL" id="EER15301.1"/>
    </source>
</evidence>
<organism evidence="2">
    <name type="scientific">Perkinsus marinus (strain ATCC 50983 / TXsc)</name>
    <dbReference type="NCBI Taxonomy" id="423536"/>
    <lineage>
        <taxon>Eukaryota</taxon>
        <taxon>Sar</taxon>
        <taxon>Alveolata</taxon>
        <taxon>Perkinsozoa</taxon>
        <taxon>Perkinsea</taxon>
        <taxon>Perkinsida</taxon>
        <taxon>Perkinsidae</taxon>
        <taxon>Perkinsus</taxon>
    </lineage>
</organism>
<dbReference type="GeneID" id="9046030"/>
<protein>
    <submittedName>
        <fullName evidence="1">Uncharacterized protein</fullName>
    </submittedName>
</protein>
<keyword evidence="2" id="KW-1185">Reference proteome</keyword>
<dbReference type="Proteomes" id="UP000007800">
    <property type="component" value="Unassembled WGS sequence"/>
</dbReference>
<dbReference type="RefSeq" id="XP_002783505.1">
    <property type="nucleotide sequence ID" value="XM_002783459.1"/>
</dbReference>
<reference evidence="1 2" key="1">
    <citation type="submission" date="2008-07" db="EMBL/GenBank/DDBJ databases">
        <authorList>
            <person name="El-Sayed N."/>
            <person name="Caler E."/>
            <person name="Inman J."/>
            <person name="Amedeo P."/>
            <person name="Hass B."/>
            <person name="Wortman J."/>
        </authorList>
    </citation>
    <scope>NUCLEOTIDE SEQUENCE [LARGE SCALE GENOMIC DNA]</scope>
    <source>
        <strain evidence="2">ATCC 50983 / TXsc</strain>
    </source>
</reference>
<dbReference type="AlphaFoldDB" id="C5KJG7"/>
<dbReference type="EMBL" id="GG673606">
    <property type="protein sequence ID" value="EER15301.1"/>
    <property type="molecule type" value="Genomic_DNA"/>
</dbReference>
<gene>
    <name evidence="1" type="ORF">Pmar_PMAR001347</name>
</gene>
<sequence>MLEYEKSDLQQEDGETDMVIEDSENVYTWAQKWSSLQRTTRILIGDEQNESENL</sequence>
<evidence type="ECO:0000313" key="2">
    <source>
        <dbReference type="Proteomes" id="UP000007800"/>
    </source>
</evidence>
<dbReference type="InParanoid" id="C5KJG7"/>
<name>C5KJG7_PERM5</name>
<proteinExistence type="predicted"/>